<evidence type="ECO:0000256" key="8">
    <source>
        <dbReference type="ARBA" id="ARBA00023012"/>
    </source>
</evidence>
<name>A0A4S8HB54_9BACT</name>
<dbReference type="OrthoDB" id="9760839at2"/>
<dbReference type="SUPFAM" id="SSF55874">
    <property type="entry name" value="ATPase domain of HSP90 chaperone/DNA topoisomerase II/histidine kinase"/>
    <property type="match status" value="1"/>
</dbReference>
<proteinExistence type="predicted"/>
<dbReference type="Pfam" id="PF07730">
    <property type="entry name" value="HisKA_3"/>
    <property type="match status" value="1"/>
</dbReference>
<evidence type="ECO:0000256" key="9">
    <source>
        <dbReference type="SAM" id="Phobius"/>
    </source>
</evidence>
<dbReference type="PANTHER" id="PTHR24421">
    <property type="entry name" value="NITRATE/NITRITE SENSOR PROTEIN NARX-RELATED"/>
    <property type="match status" value="1"/>
</dbReference>
<evidence type="ECO:0000256" key="1">
    <source>
        <dbReference type="ARBA" id="ARBA00000085"/>
    </source>
</evidence>
<feature type="transmembrane region" description="Helical" evidence="9">
    <location>
        <begin position="15"/>
        <end position="37"/>
    </location>
</feature>
<keyword evidence="9" id="KW-1133">Transmembrane helix</keyword>
<keyword evidence="7" id="KW-0067">ATP-binding</keyword>
<dbReference type="EMBL" id="STFF01000012">
    <property type="protein sequence ID" value="THU31977.1"/>
    <property type="molecule type" value="Genomic_DNA"/>
</dbReference>
<reference evidence="11 12" key="1">
    <citation type="submission" date="2019-04" db="EMBL/GenBank/DDBJ databases">
        <title>Niastella caeni sp. nov., isolated from activated sludge.</title>
        <authorList>
            <person name="Sheng M."/>
        </authorList>
    </citation>
    <scope>NUCLEOTIDE SEQUENCE [LARGE SCALE GENOMIC DNA]</scope>
    <source>
        <strain evidence="11 12">HX-2-15</strain>
    </source>
</reference>
<dbReference type="InterPro" id="IPR050482">
    <property type="entry name" value="Sensor_HK_TwoCompSys"/>
</dbReference>
<dbReference type="PROSITE" id="PS50109">
    <property type="entry name" value="HIS_KIN"/>
    <property type="match status" value="1"/>
</dbReference>
<feature type="domain" description="Histidine kinase" evidence="10">
    <location>
        <begin position="74"/>
        <end position="275"/>
    </location>
</feature>
<evidence type="ECO:0000256" key="7">
    <source>
        <dbReference type="ARBA" id="ARBA00022840"/>
    </source>
</evidence>
<keyword evidence="3" id="KW-0597">Phosphoprotein</keyword>
<dbReference type="GO" id="GO:0005524">
    <property type="term" value="F:ATP binding"/>
    <property type="evidence" value="ECO:0007669"/>
    <property type="project" value="UniProtKB-KW"/>
</dbReference>
<keyword evidence="9" id="KW-0472">Membrane</keyword>
<evidence type="ECO:0000256" key="4">
    <source>
        <dbReference type="ARBA" id="ARBA00022679"/>
    </source>
</evidence>
<dbReference type="Gene3D" id="1.20.5.1930">
    <property type="match status" value="1"/>
</dbReference>
<comment type="catalytic activity">
    <reaction evidence="1">
        <text>ATP + protein L-histidine = ADP + protein N-phospho-L-histidine.</text>
        <dbReference type="EC" id="2.7.13.3"/>
    </reaction>
</comment>
<dbReference type="Gene3D" id="3.30.565.10">
    <property type="entry name" value="Histidine kinase-like ATPase, C-terminal domain"/>
    <property type="match status" value="1"/>
</dbReference>
<dbReference type="InterPro" id="IPR003594">
    <property type="entry name" value="HATPase_dom"/>
</dbReference>
<dbReference type="SMART" id="SM00387">
    <property type="entry name" value="HATPase_c"/>
    <property type="match status" value="1"/>
</dbReference>
<dbReference type="InterPro" id="IPR011712">
    <property type="entry name" value="Sig_transdc_His_kin_sub3_dim/P"/>
</dbReference>
<protein>
    <recommendedName>
        <fullName evidence="2">histidine kinase</fullName>
        <ecNumber evidence="2">2.7.13.3</ecNumber>
    </recommendedName>
</protein>
<evidence type="ECO:0000259" key="10">
    <source>
        <dbReference type="PROSITE" id="PS50109"/>
    </source>
</evidence>
<dbReference type="EC" id="2.7.13.3" evidence="2"/>
<comment type="caution">
    <text evidence="11">The sequence shown here is derived from an EMBL/GenBank/DDBJ whole genome shotgun (WGS) entry which is preliminary data.</text>
</comment>
<keyword evidence="8" id="KW-0902">Two-component regulatory system</keyword>
<dbReference type="InterPro" id="IPR005467">
    <property type="entry name" value="His_kinase_dom"/>
</dbReference>
<evidence type="ECO:0000256" key="6">
    <source>
        <dbReference type="ARBA" id="ARBA00022777"/>
    </source>
</evidence>
<dbReference type="Proteomes" id="UP000306918">
    <property type="component" value="Unassembled WGS sequence"/>
</dbReference>
<gene>
    <name evidence="11" type="ORF">FAM09_27725</name>
</gene>
<dbReference type="GO" id="GO:0016020">
    <property type="term" value="C:membrane"/>
    <property type="evidence" value="ECO:0007669"/>
    <property type="project" value="InterPro"/>
</dbReference>
<dbReference type="PANTHER" id="PTHR24421:SF10">
    <property type="entry name" value="NITRATE_NITRITE SENSOR PROTEIN NARQ"/>
    <property type="match status" value="1"/>
</dbReference>
<keyword evidence="4" id="KW-0808">Transferase</keyword>
<evidence type="ECO:0000256" key="5">
    <source>
        <dbReference type="ARBA" id="ARBA00022741"/>
    </source>
</evidence>
<keyword evidence="6 11" id="KW-0418">Kinase</keyword>
<evidence type="ECO:0000256" key="2">
    <source>
        <dbReference type="ARBA" id="ARBA00012438"/>
    </source>
</evidence>
<dbReference type="AlphaFoldDB" id="A0A4S8HB54"/>
<organism evidence="11 12">
    <name type="scientific">Niastella caeni</name>
    <dbReference type="NCBI Taxonomy" id="2569763"/>
    <lineage>
        <taxon>Bacteria</taxon>
        <taxon>Pseudomonadati</taxon>
        <taxon>Bacteroidota</taxon>
        <taxon>Chitinophagia</taxon>
        <taxon>Chitinophagales</taxon>
        <taxon>Chitinophagaceae</taxon>
        <taxon>Niastella</taxon>
    </lineage>
</organism>
<keyword evidence="9" id="KW-0812">Transmembrane</keyword>
<keyword evidence="5" id="KW-0547">Nucleotide-binding</keyword>
<dbReference type="InterPro" id="IPR036890">
    <property type="entry name" value="HATPase_C_sf"/>
</dbReference>
<evidence type="ECO:0000313" key="12">
    <source>
        <dbReference type="Proteomes" id="UP000306918"/>
    </source>
</evidence>
<keyword evidence="12" id="KW-1185">Reference proteome</keyword>
<dbReference type="GO" id="GO:0000155">
    <property type="term" value="F:phosphorelay sensor kinase activity"/>
    <property type="evidence" value="ECO:0007669"/>
    <property type="project" value="InterPro"/>
</dbReference>
<sequence>MIILQVNSPGTPVSLVLFFGTIGMLVLTIGLIVFIIFHQRKVIRYQMQLQHMEQEQQKVLLNASIRLQEEERQRIAADLHDDAGPLLATARLYLNENLVNLDKTTQLQSIYNAKQIIDDTIQLIRNISHSLMPPTLKNFGLESAVNDLFQKISGSGSMNASCRFHDYRERLHADQELIIFRVIQELVNNILKHSNASFIHLTQNLSGNKLYIRLHHDGRGITQADFDKLNKSSVNVGLGLKNIQSRLKLLHGRIYFEKDISQTYYKVTIEIPRLEEEPVAPQI</sequence>
<dbReference type="RefSeq" id="WP_136580422.1">
    <property type="nucleotide sequence ID" value="NZ_STFF01000012.1"/>
</dbReference>
<dbReference type="Pfam" id="PF02518">
    <property type="entry name" value="HATPase_c"/>
    <property type="match status" value="1"/>
</dbReference>
<evidence type="ECO:0000313" key="11">
    <source>
        <dbReference type="EMBL" id="THU31977.1"/>
    </source>
</evidence>
<accession>A0A4S8HB54</accession>
<dbReference type="GO" id="GO:0046983">
    <property type="term" value="F:protein dimerization activity"/>
    <property type="evidence" value="ECO:0007669"/>
    <property type="project" value="InterPro"/>
</dbReference>
<evidence type="ECO:0000256" key="3">
    <source>
        <dbReference type="ARBA" id="ARBA00022553"/>
    </source>
</evidence>